<proteinExistence type="predicted"/>
<gene>
    <name evidence="1" type="ORF">ONB1V03_LOCUS13561</name>
</gene>
<name>A0A7R9MBE5_9ACAR</name>
<evidence type="ECO:0000313" key="2">
    <source>
        <dbReference type="Proteomes" id="UP000728032"/>
    </source>
</evidence>
<dbReference type="AlphaFoldDB" id="A0A7R9MBE5"/>
<accession>A0A7R9MBE5</accession>
<reference evidence="1" key="1">
    <citation type="submission" date="2020-11" db="EMBL/GenBank/DDBJ databases">
        <authorList>
            <person name="Tran Van P."/>
        </authorList>
    </citation>
    <scope>NUCLEOTIDE SEQUENCE</scope>
</reference>
<dbReference type="Proteomes" id="UP000728032">
    <property type="component" value="Unassembled WGS sequence"/>
</dbReference>
<dbReference type="EMBL" id="CAJPVJ010012035">
    <property type="protein sequence ID" value="CAG2174112.1"/>
    <property type="molecule type" value="Genomic_DNA"/>
</dbReference>
<organism evidence="1">
    <name type="scientific">Oppiella nova</name>
    <dbReference type="NCBI Taxonomy" id="334625"/>
    <lineage>
        <taxon>Eukaryota</taxon>
        <taxon>Metazoa</taxon>
        <taxon>Ecdysozoa</taxon>
        <taxon>Arthropoda</taxon>
        <taxon>Chelicerata</taxon>
        <taxon>Arachnida</taxon>
        <taxon>Acari</taxon>
        <taxon>Acariformes</taxon>
        <taxon>Sarcoptiformes</taxon>
        <taxon>Oribatida</taxon>
        <taxon>Brachypylina</taxon>
        <taxon>Oppioidea</taxon>
        <taxon>Oppiidae</taxon>
        <taxon>Oppiella</taxon>
    </lineage>
</organism>
<keyword evidence="2" id="KW-1185">Reference proteome</keyword>
<protein>
    <submittedName>
        <fullName evidence="1">Uncharacterized protein</fullName>
    </submittedName>
</protein>
<evidence type="ECO:0000313" key="1">
    <source>
        <dbReference type="EMBL" id="CAD7656925.1"/>
    </source>
</evidence>
<sequence>MSSNHLLRYLVFIEAFLEPMEVNDHHFFGRHIYEASHLKKYRVEVSSGGEVWLTVSSLAEFNKKLNQTFERQLELNWRRVPVGDDIWIGLFGEKPNEETLLKMGKNYSIESLAIKGEASGSHR</sequence>
<dbReference type="EMBL" id="OC926860">
    <property type="protein sequence ID" value="CAD7656925.1"/>
    <property type="molecule type" value="Genomic_DNA"/>
</dbReference>